<comment type="caution">
    <text evidence="1">The sequence shown here is derived from an EMBL/GenBank/DDBJ whole genome shotgun (WGS) entry which is preliminary data.</text>
</comment>
<proteinExistence type="predicted"/>
<sequence>MAPFGDYYGVTTSTASTNASIDRVVFQIEMLSSQINVLSYKIDDAVAELKERGQQTVSSITNNFNNDAIENIKRMLKKMMW</sequence>
<dbReference type="OrthoDB" id="5841307at2759"/>
<name>A0A368FQW5_ANCCA</name>
<dbReference type="Proteomes" id="UP000252519">
    <property type="component" value="Unassembled WGS sequence"/>
</dbReference>
<evidence type="ECO:0000313" key="1">
    <source>
        <dbReference type="EMBL" id="RCN32597.1"/>
    </source>
</evidence>
<accession>A0A368FQW5</accession>
<evidence type="ECO:0000313" key="2">
    <source>
        <dbReference type="Proteomes" id="UP000252519"/>
    </source>
</evidence>
<keyword evidence="2" id="KW-1185">Reference proteome</keyword>
<reference evidence="1 2" key="1">
    <citation type="submission" date="2014-10" db="EMBL/GenBank/DDBJ databases">
        <title>Draft genome of the hookworm Ancylostoma caninum.</title>
        <authorList>
            <person name="Mitreva M."/>
        </authorList>
    </citation>
    <scope>NUCLEOTIDE SEQUENCE [LARGE SCALE GENOMIC DNA]</scope>
    <source>
        <strain evidence="1 2">Baltimore</strain>
    </source>
</reference>
<dbReference type="AlphaFoldDB" id="A0A368FQW5"/>
<dbReference type="EMBL" id="JOJR01001063">
    <property type="protein sequence ID" value="RCN32597.1"/>
    <property type="molecule type" value="Genomic_DNA"/>
</dbReference>
<organism evidence="1 2">
    <name type="scientific">Ancylostoma caninum</name>
    <name type="common">Dog hookworm</name>
    <dbReference type="NCBI Taxonomy" id="29170"/>
    <lineage>
        <taxon>Eukaryota</taxon>
        <taxon>Metazoa</taxon>
        <taxon>Ecdysozoa</taxon>
        <taxon>Nematoda</taxon>
        <taxon>Chromadorea</taxon>
        <taxon>Rhabditida</taxon>
        <taxon>Rhabditina</taxon>
        <taxon>Rhabditomorpha</taxon>
        <taxon>Strongyloidea</taxon>
        <taxon>Ancylostomatidae</taxon>
        <taxon>Ancylostomatinae</taxon>
        <taxon>Ancylostoma</taxon>
    </lineage>
</organism>
<protein>
    <submittedName>
        <fullName evidence="1">Uncharacterized protein</fullName>
    </submittedName>
</protein>
<gene>
    <name evidence="1" type="ORF">ANCCAN_21597</name>
</gene>